<keyword evidence="2" id="KW-1185">Reference proteome</keyword>
<evidence type="ECO:0000313" key="2">
    <source>
        <dbReference type="Proteomes" id="UP000784294"/>
    </source>
</evidence>
<dbReference type="AlphaFoldDB" id="A0A3S5A5U1"/>
<reference evidence="1" key="1">
    <citation type="submission" date="2018-11" db="EMBL/GenBank/DDBJ databases">
        <authorList>
            <consortium name="Pathogen Informatics"/>
        </authorList>
    </citation>
    <scope>NUCLEOTIDE SEQUENCE</scope>
</reference>
<accession>A0A3S5A5U1</accession>
<protein>
    <submittedName>
        <fullName evidence="1">Uncharacterized protein</fullName>
    </submittedName>
</protein>
<dbReference type="Proteomes" id="UP000784294">
    <property type="component" value="Unassembled WGS sequence"/>
</dbReference>
<name>A0A3S5A5U1_9PLAT</name>
<evidence type="ECO:0000313" key="1">
    <source>
        <dbReference type="EMBL" id="VEL20647.1"/>
    </source>
</evidence>
<organism evidence="1 2">
    <name type="scientific">Protopolystoma xenopodis</name>
    <dbReference type="NCBI Taxonomy" id="117903"/>
    <lineage>
        <taxon>Eukaryota</taxon>
        <taxon>Metazoa</taxon>
        <taxon>Spiralia</taxon>
        <taxon>Lophotrochozoa</taxon>
        <taxon>Platyhelminthes</taxon>
        <taxon>Monogenea</taxon>
        <taxon>Polyopisthocotylea</taxon>
        <taxon>Polystomatidea</taxon>
        <taxon>Polystomatidae</taxon>
        <taxon>Protopolystoma</taxon>
    </lineage>
</organism>
<proteinExistence type="predicted"/>
<dbReference type="EMBL" id="CAAALY010047408">
    <property type="protein sequence ID" value="VEL20647.1"/>
    <property type="molecule type" value="Genomic_DNA"/>
</dbReference>
<comment type="caution">
    <text evidence="1">The sequence shown here is derived from an EMBL/GenBank/DDBJ whole genome shotgun (WGS) entry which is preliminary data.</text>
</comment>
<sequence length="29" mass="3395">MSFKQPLSWLYVQDATDLRAWLVLEVDVA</sequence>
<gene>
    <name evidence="1" type="ORF">PXEA_LOCUS14087</name>
</gene>